<evidence type="ECO:0000313" key="2">
    <source>
        <dbReference type="EMBL" id="KAF8769651.1"/>
    </source>
</evidence>
<dbReference type="InterPro" id="IPR044974">
    <property type="entry name" value="Disease_R_plants"/>
</dbReference>
<organism evidence="2 3">
    <name type="scientific">Digitaria exilis</name>
    <dbReference type="NCBI Taxonomy" id="1010633"/>
    <lineage>
        <taxon>Eukaryota</taxon>
        <taxon>Viridiplantae</taxon>
        <taxon>Streptophyta</taxon>
        <taxon>Embryophyta</taxon>
        <taxon>Tracheophyta</taxon>
        <taxon>Spermatophyta</taxon>
        <taxon>Magnoliopsida</taxon>
        <taxon>Liliopsida</taxon>
        <taxon>Poales</taxon>
        <taxon>Poaceae</taxon>
        <taxon>PACMAD clade</taxon>
        <taxon>Panicoideae</taxon>
        <taxon>Panicodae</taxon>
        <taxon>Paniceae</taxon>
        <taxon>Anthephorinae</taxon>
        <taxon>Digitaria</taxon>
    </lineage>
</organism>
<reference evidence="2" key="1">
    <citation type="submission" date="2020-07" db="EMBL/GenBank/DDBJ databases">
        <title>Genome sequence and genetic diversity analysis of an under-domesticated orphan crop, white fonio (Digitaria exilis).</title>
        <authorList>
            <person name="Bennetzen J.L."/>
            <person name="Chen S."/>
            <person name="Ma X."/>
            <person name="Wang X."/>
            <person name="Yssel A.E.J."/>
            <person name="Chaluvadi S.R."/>
            <person name="Johnson M."/>
            <person name="Gangashetty P."/>
            <person name="Hamidou F."/>
            <person name="Sanogo M.D."/>
            <person name="Zwaenepoel A."/>
            <person name="Wallace J."/>
            <person name="Van De Peer Y."/>
            <person name="Van Deynze A."/>
        </authorList>
    </citation>
    <scope>NUCLEOTIDE SEQUENCE</scope>
    <source>
        <tissue evidence="2">Leaves</tissue>
    </source>
</reference>
<dbReference type="Pfam" id="PF00931">
    <property type="entry name" value="NB-ARC"/>
    <property type="match status" value="1"/>
</dbReference>
<comment type="caution">
    <text evidence="2">The sequence shown here is derived from an EMBL/GenBank/DDBJ whole genome shotgun (WGS) entry which is preliminary data.</text>
</comment>
<name>A0A835FQA3_9POAL</name>
<dbReference type="OrthoDB" id="586368at2759"/>
<feature type="domain" description="NB-ARC" evidence="1">
    <location>
        <begin position="139"/>
        <end position="288"/>
    </location>
</feature>
<dbReference type="Gene3D" id="3.40.50.300">
    <property type="entry name" value="P-loop containing nucleotide triphosphate hydrolases"/>
    <property type="match status" value="2"/>
</dbReference>
<dbReference type="GO" id="GO:0098542">
    <property type="term" value="P:defense response to other organism"/>
    <property type="evidence" value="ECO:0007669"/>
    <property type="project" value="TreeGrafter"/>
</dbReference>
<dbReference type="EMBL" id="JACEFO010000430">
    <property type="protein sequence ID" value="KAF8769651.1"/>
    <property type="molecule type" value="Genomic_DNA"/>
</dbReference>
<dbReference type="PANTHER" id="PTHR23155">
    <property type="entry name" value="DISEASE RESISTANCE PROTEIN RP"/>
    <property type="match status" value="1"/>
</dbReference>
<proteinExistence type="predicted"/>
<dbReference type="InterPro" id="IPR027417">
    <property type="entry name" value="P-loop_NTPase"/>
</dbReference>
<evidence type="ECO:0000313" key="3">
    <source>
        <dbReference type="Proteomes" id="UP000636709"/>
    </source>
</evidence>
<evidence type="ECO:0000259" key="1">
    <source>
        <dbReference type="Pfam" id="PF00931"/>
    </source>
</evidence>
<dbReference type="AlphaFoldDB" id="A0A835FQA3"/>
<dbReference type="InterPro" id="IPR002182">
    <property type="entry name" value="NB-ARC"/>
</dbReference>
<gene>
    <name evidence="2" type="ORF">HU200_006251</name>
</gene>
<protein>
    <recommendedName>
        <fullName evidence="1">NB-ARC domain-containing protein</fullName>
    </recommendedName>
</protein>
<accession>A0A835FQA3</accession>
<dbReference type="SUPFAM" id="SSF52540">
    <property type="entry name" value="P-loop containing nucleoside triphosphate hydrolases"/>
    <property type="match status" value="3"/>
</dbReference>
<keyword evidence="3" id="KW-1185">Reference proteome</keyword>
<dbReference type="GO" id="GO:0043531">
    <property type="term" value="F:ADP binding"/>
    <property type="evidence" value="ECO:0007669"/>
    <property type="project" value="InterPro"/>
</dbReference>
<dbReference type="PANTHER" id="PTHR23155:SF1135">
    <property type="entry name" value="OS08G0246300 PROTEIN"/>
    <property type="match status" value="1"/>
</dbReference>
<dbReference type="Proteomes" id="UP000636709">
    <property type="component" value="Unassembled WGS sequence"/>
</dbReference>
<sequence length="898" mass="102686">MQSFLRVANREHAENQVGLTWVRQLHCLAFDMERCVEFVVNLDNSSRWGWLRRVLQTVCCRAPPLPLDLAVAEIKQPKARVEGVSQRHTRYISIRDAKKGVVTIMPPAVEPNAFYPSALLHMMCDVCEATGRQRGNMGNLQELIAREDDDLHVISVWGSTGGDLGTASILRKAYCDPKICREFKSRAWVKLMHPFNHDEFVKSLLAQFYATSHQADAGLDLWTRMKAEATEDNLMKAKLMMQRMREQRYLVVLENVYAVAEWDVIRMYLPDTKNGSRIVVSTPQLGVALLCVGEPYQTRSEMGEFYYQLQCRGVISVWGPGDDKSILIKILYKGIMNRSKEFDGVKFERHSWVDVPHPFTLKVFAQRLFLDFHSNDIRASQIIAIGMMGEAGIIKQCCEFLSEEDCLVVINGLQFMDDWDMIKSKIFFKPTRGCILVITNEEAVATHCVKDHQYNALYVKDLEVDTAIATLVNKGTWHYGIGGVNKGRLFHNRRKDAREWTNKFENVYYSQGIMSTTVGDNSYVKVCGVLAVSGTAVVRAKSFLRNEYYGNGRRPLSEQRSWVDVPHPFNLMDFSWRLLLDFYSDDPQAKEAAAVGLMEGKDPIQECREFLRQEECLVIIDGLRFTQHWDLIKATFLSEPIKSTVVVITNKAEVASHCDISIENLPYYNIAMREVLPVVIKNYNYVSLSGRRKRAFEWTEKFELVGRNIEEHRISELVARNQGVVSVWGIAGVGKSSLVMSVYYTRMLQIMKWYRLGNMGSHGFLPSDNLTSFAWVDIPHPFNLIEFSWRLLLDFHSDDPQAKETAAVSMMEGQDPVLECCRFLREECLVVIDGLRSTQDWDLIKATFLSEPIEGTIVVITNEAKVAVHCVENNENQVLNIRRLDADDMALNKVRLYS</sequence>